<dbReference type="OrthoDB" id="9811597at2"/>
<gene>
    <name evidence="2" type="ORF">Oscil6304_3445</name>
</gene>
<dbReference type="Pfam" id="PF04014">
    <property type="entry name" value="MazE_antitoxin"/>
    <property type="match status" value="1"/>
</dbReference>
<feature type="domain" description="SpoVT-AbrB" evidence="1">
    <location>
        <begin position="10"/>
        <end position="48"/>
    </location>
</feature>
<dbReference type="GO" id="GO:0003677">
    <property type="term" value="F:DNA binding"/>
    <property type="evidence" value="ECO:0007669"/>
    <property type="project" value="InterPro"/>
</dbReference>
<sequence>MALTQIIPAGAVTIPPEIIDWLQLKPGNSINIAISPDGKVYLEPAPKPAQIDVRTLSGCLYNPERQPVSLAEMERAIAEGAGESMSKA</sequence>
<dbReference type="AlphaFoldDB" id="K9TKT6"/>
<keyword evidence="3" id="KW-1185">Reference proteome</keyword>
<evidence type="ECO:0000313" key="2">
    <source>
        <dbReference type="EMBL" id="AFY83013.1"/>
    </source>
</evidence>
<dbReference type="KEGG" id="oac:Oscil6304_3445"/>
<dbReference type="eggNOG" id="COG2002">
    <property type="taxonomic scope" value="Bacteria"/>
</dbReference>
<evidence type="ECO:0000313" key="3">
    <source>
        <dbReference type="Proteomes" id="UP000010367"/>
    </source>
</evidence>
<dbReference type="STRING" id="56110.Oscil6304_3445"/>
<protein>
    <submittedName>
        <fullName evidence="2">SpoVT / AbrB-like protein</fullName>
    </submittedName>
</protein>
<dbReference type="Proteomes" id="UP000010367">
    <property type="component" value="Chromosome"/>
</dbReference>
<dbReference type="SUPFAM" id="SSF89447">
    <property type="entry name" value="AbrB/MazE/MraZ-like"/>
    <property type="match status" value="1"/>
</dbReference>
<dbReference type="PATRIC" id="fig|56110.3.peg.4129"/>
<proteinExistence type="predicted"/>
<dbReference type="HOGENOM" id="CLU_158484_2_1_3"/>
<dbReference type="EMBL" id="CP003607">
    <property type="protein sequence ID" value="AFY83013.1"/>
    <property type="molecule type" value="Genomic_DNA"/>
</dbReference>
<name>K9TKT6_9CYAN</name>
<dbReference type="InParanoid" id="K9TKT6"/>
<accession>K9TKT6</accession>
<evidence type="ECO:0000259" key="1">
    <source>
        <dbReference type="Pfam" id="PF04014"/>
    </source>
</evidence>
<organism evidence="2 3">
    <name type="scientific">Oscillatoria acuminata PCC 6304</name>
    <dbReference type="NCBI Taxonomy" id="56110"/>
    <lineage>
        <taxon>Bacteria</taxon>
        <taxon>Bacillati</taxon>
        <taxon>Cyanobacteriota</taxon>
        <taxon>Cyanophyceae</taxon>
        <taxon>Oscillatoriophycideae</taxon>
        <taxon>Oscillatoriales</taxon>
        <taxon>Oscillatoriaceae</taxon>
        <taxon>Oscillatoria</taxon>
    </lineage>
</organism>
<dbReference type="InterPro" id="IPR007159">
    <property type="entry name" value="SpoVT-AbrB_dom"/>
</dbReference>
<dbReference type="InterPro" id="IPR037914">
    <property type="entry name" value="SpoVT-AbrB_sf"/>
</dbReference>
<reference evidence="2 3" key="1">
    <citation type="submission" date="2012-06" db="EMBL/GenBank/DDBJ databases">
        <title>Finished chromosome of genome of Oscillatoria acuminata PCC 6304.</title>
        <authorList>
            <consortium name="US DOE Joint Genome Institute"/>
            <person name="Gugger M."/>
            <person name="Coursin T."/>
            <person name="Rippka R."/>
            <person name="Tandeau De Marsac N."/>
            <person name="Huntemann M."/>
            <person name="Wei C.-L."/>
            <person name="Han J."/>
            <person name="Detter J.C."/>
            <person name="Han C."/>
            <person name="Tapia R."/>
            <person name="Davenport K."/>
            <person name="Daligault H."/>
            <person name="Erkkila T."/>
            <person name="Gu W."/>
            <person name="Munk A.C.C."/>
            <person name="Teshima H."/>
            <person name="Xu Y."/>
            <person name="Chain P."/>
            <person name="Chen A."/>
            <person name="Krypides N."/>
            <person name="Mavromatis K."/>
            <person name="Markowitz V."/>
            <person name="Szeto E."/>
            <person name="Ivanova N."/>
            <person name="Mikhailova N."/>
            <person name="Ovchinnikova G."/>
            <person name="Pagani I."/>
            <person name="Pati A."/>
            <person name="Goodwin L."/>
            <person name="Peters L."/>
            <person name="Pitluck S."/>
            <person name="Woyke T."/>
            <person name="Kerfeld C."/>
        </authorList>
    </citation>
    <scope>NUCLEOTIDE SEQUENCE [LARGE SCALE GENOMIC DNA]</scope>
    <source>
        <strain evidence="2 3">PCC 6304</strain>
    </source>
</reference>